<gene>
    <name evidence="2" type="ORF">GLOIN_2v1732038</name>
</gene>
<evidence type="ECO:0000256" key="1">
    <source>
        <dbReference type="SAM" id="SignalP"/>
    </source>
</evidence>
<organism evidence="2 3">
    <name type="scientific">Rhizophagus irregularis (strain DAOM 181602 / DAOM 197198 / MUCL 43194)</name>
    <name type="common">Arbuscular mycorrhizal fungus</name>
    <name type="synonym">Glomus intraradices</name>
    <dbReference type="NCBI Taxonomy" id="747089"/>
    <lineage>
        <taxon>Eukaryota</taxon>
        <taxon>Fungi</taxon>
        <taxon>Fungi incertae sedis</taxon>
        <taxon>Mucoromycota</taxon>
        <taxon>Glomeromycotina</taxon>
        <taxon>Glomeromycetes</taxon>
        <taxon>Glomerales</taxon>
        <taxon>Glomeraceae</taxon>
        <taxon>Rhizophagus</taxon>
    </lineage>
</organism>
<comment type="caution">
    <text evidence="2">The sequence shown here is derived from an EMBL/GenBank/DDBJ whole genome shotgun (WGS) entry which is preliminary data.</text>
</comment>
<keyword evidence="3" id="KW-1185">Reference proteome</keyword>
<name>A0A2P4NYW7_RHIID</name>
<feature type="signal peptide" evidence="1">
    <location>
        <begin position="1"/>
        <end position="22"/>
    </location>
</feature>
<reference evidence="2 3" key="2">
    <citation type="journal article" date="2018" name="New Phytol.">
        <title>High intraspecific genome diversity in the model arbuscular mycorrhizal symbiont Rhizophagus irregularis.</title>
        <authorList>
            <person name="Chen E.C.H."/>
            <person name="Morin E."/>
            <person name="Beaudet D."/>
            <person name="Noel J."/>
            <person name="Yildirir G."/>
            <person name="Ndikumana S."/>
            <person name="Charron P."/>
            <person name="St-Onge C."/>
            <person name="Giorgi J."/>
            <person name="Kruger M."/>
            <person name="Marton T."/>
            <person name="Ropars J."/>
            <person name="Grigoriev I.V."/>
            <person name="Hainaut M."/>
            <person name="Henrissat B."/>
            <person name="Roux C."/>
            <person name="Martin F."/>
            <person name="Corradi N."/>
        </authorList>
    </citation>
    <scope>NUCLEOTIDE SEQUENCE [LARGE SCALE GENOMIC DNA]</scope>
    <source>
        <strain evidence="2 3">DAOM 197198</strain>
    </source>
</reference>
<evidence type="ECO:0000313" key="3">
    <source>
        <dbReference type="Proteomes" id="UP000018888"/>
    </source>
</evidence>
<dbReference type="Proteomes" id="UP000018888">
    <property type="component" value="Unassembled WGS sequence"/>
</dbReference>
<dbReference type="EMBL" id="AUPC02000544">
    <property type="protein sequence ID" value="POG58323.1"/>
    <property type="molecule type" value="Genomic_DNA"/>
</dbReference>
<feature type="chain" id="PRO_5015190242" evidence="1">
    <location>
        <begin position="23"/>
        <end position="52"/>
    </location>
</feature>
<proteinExistence type="predicted"/>
<sequence length="52" mass="5966">MKKKYSYIISFLFFRISWVAYAKETGIGCAVDIGKILAEIFLSTSLKLKFII</sequence>
<protein>
    <submittedName>
        <fullName evidence="2">Uncharacterized protein</fullName>
    </submittedName>
</protein>
<reference evidence="2 3" key="1">
    <citation type="journal article" date="2013" name="Proc. Natl. Acad. Sci. U.S.A.">
        <title>Genome of an arbuscular mycorrhizal fungus provides insight into the oldest plant symbiosis.</title>
        <authorList>
            <person name="Tisserant E."/>
            <person name="Malbreil M."/>
            <person name="Kuo A."/>
            <person name="Kohler A."/>
            <person name="Symeonidi A."/>
            <person name="Balestrini R."/>
            <person name="Charron P."/>
            <person name="Duensing N."/>
            <person name="Frei Dit Frey N."/>
            <person name="Gianinazzi-Pearson V."/>
            <person name="Gilbert L.B."/>
            <person name="Handa Y."/>
            <person name="Herr J.R."/>
            <person name="Hijri M."/>
            <person name="Koul R."/>
            <person name="Kawaguchi M."/>
            <person name="Krajinski F."/>
            <person name="Lammers P.J."/>
            <person name="Masclaux F.G."/>
            <person name="Murat C."/>
            <person name="Morin E."/>
            <person name="Ndikumana S."/>
            <person name="Pagni M."/>
            <person name="Petitpierre D."/>
            <person name="Requena N."/>
            <person name="Rosikiewicz P."/>
            <person name="Riley R."/>
            <person name="Saito K."/>
            <person name="San Clemente H."/>
            <person name="Shapiro H."/>
            <person name="van Tuinen D."/>
            <person name="Becard G."/>
            <person name="Bonfante P."/>
            <person name="Paszkowski U."/>
            <person name="Shachar-Hill Y.Y."/>
            <person name="Tuskan G.A."/>
            <person name="Young P.W."/>
            <person name="Sanders I.R."/>
            <person name="Henrissat B."/>
            <person name="Rensing S.A."/>
            <person name="Grigoriev I.V."/>
            <person name="Corradi N."/>
            <person name="Roux C."/>
            <person name="Martin F."/>
        </authorList>
    </citation>
    <scope>NUCLEOTIDE SEQUENCE [LARGE SCALE GENOMIC DNA]</scope>
    <source>
        <strain evidence="2 3">DAOM 197198</strain>
    </source>
</reference>
<accession>A0A2P4NYW7</accession>
<dbReference type="AlphaFoldDB" id="A0A2P4NYW7"/>
<keyword evidence="1" id="KW-0732">Signal</keyword>
<evidence type="ECO:0000313" key="2">
    <source>
        <dbReference type="EMBL" id="POG58323.1"/>
    </source>
</evidence>